<dbReference type="GO" id="GO:0004806">
    <property type="term" value="F:triacylglycerol lipase activity"/>
    <property type="evidence" value="ECO:0007669"/>
    <property type="project" value="InterPro"/>
</dbReference>
<feature type="short sequence motif" description="GXGXXG" evidence="4">
    <location>
        <begin position="332"/>
        <end position="337"/>
    </location>
</feature>
<feature type="short sequence motif" description="GXSXG" evidence="4">
    <location>
        <begin position="359"/>
        <end position="363"/>
    </location>
</feature>
<dbReference type="Pfam" id="PF11815">
    <property type="entry name" value="DUF3336"/>
    <property type="match status" value="1"/>
</dbReference>
<evidence type="ECO:0000259" key="6">
    <source>
        <dbReference type="PROSITE" id="PS51635"/>
    </source>
</evidence>
<keyword evidence="8" id="KW-1185">Reference proteome</keyword>
<dbReference type="InterPro" id="IPR021771">
    <property type="entry name" value="Triacylglycerol_lipase_N"/>
</dbReference>
<feature type="region of interest" description="Disordered" evidence="5">
    <location>
        <begin position="785"/>
        <end position="804"/>
    </location>
</feature>
<dbReference type="OrthoDB" id="15478at2759"/>
<feature type="compositionally biased region" description="Low complexity" evidence="5">
    <location>
        <begin position="785"/>
        <end position="794"/>
    </location>
</feature>
<feature type="domain" description="PNPLA" evidence="6">
    <location>
        <begin position="328"/>
        <end position="527"/>
    </location>
</feature>
<reference evidence="7 8" key="1">
    <citation type="submission" date="2017-08" db="EMBL/GenBank/DDBJ databases">
        <title>Acidophilic green algal genome provides insights into adaptation to an acidic environment.</title>
        <authorList>
            <person name="Hirooka S."/>
            <person name="Hirose Y."/>
            <person name="Kanesaki Y."/>
            <person name="Higuchi S."/>
            <person name="Fujiwara T."/>
            <person name="Onuma R."/>
            <person name="Era A."/>
            <person name="Ohbayashi R."/>
            <person name="Uzuka A."/>
            <person name="Nozaki H."/>
            <person name="Yoshikawa H."/>
            <person name="Miyagishima S.Y."/>
        </authorList>
    </citation>
    <scope>NUCLEOTIDE SEQUENCE [LARGE SCALE GENOMIC DNA]</scope>
    <source>
        <strain evidence="7 8">NIES-2499</strain>
    </source>
</reference>
<dbReference type="AlphaFoldDB" id="A0A250X546"/>
<dbReference type="PANTHER" id="PTHR14226:SF10">
    <property type="entry name" value="TRIACYLGLYCEROL LIPASE 4-RELATED"/>
    <property type="match status" value="1"/>
</dbReference>
<dbReference type="InterPro" id="IPR002641">
    <property type="entry name" value="PNPLA_dom"/>
</dbReference>
<comment type="caution">
    <text evidence="4">Lacks conserved residue(s) required for the propagation of feature annotation.</text>
</comment>
<feature type="active site" description="Nucleophile" evidence="4">
    <location>
        <position position="361"/>
    </location>
</feature>
<proteinExistence type="predicted"/>
<keyword evidence="3 4" id="KW-0443">Lipid metabolism</keyword>
<dbReference type="PANTHER" id="PTHR14226">
    <property type="entry name" value="NEUROPATHY TARGET ESTERASE/SWISS CHEESE D.MELANOGASTER"/>
    <property type="match status" value="1"/>
</dbReference>
<feature type="compositionally biased region" description="Polar residues" evidence="5">
    <location>
        <begin position="750"/>
        <end position="759"/>
    </location>
</feature>
<dbReference type="SUPFAM" id="SSF52151">
    <property type="entry name" value="FabD/lysophospholipase-like"/>
    <property type="match status" value="1"/>
</dbReference>
<evidence type="ECO:0000256" key="5">
    <source>
        <dbReference type="SAM" id="MobiDB-lite"/>
    </source>
</evidence>
<accession>A0A250X546</accession>
<dbReference type="Proteomes" id="UP000232323">
    <property type="component" value="Unassembled WGS sequence"/>
</dbReference>
<dbReference type="GO" id="GO:0016042">
    <property type="term" value="P:lipid catabolic process"/>
    <property type="evidence" value="ECO:0007669"/>
    <property type="project" value="UniProtKB-UniRule"/>
</dbReference>
<dbReference type="STRING" id="1157962.A0A250X546"/>
<evidence type="ECO:0000256" key="3">
    <source>
        <dbReference type="ARBA" id="ARBA00023098"/>
    </source>
</evidence>
<evidence type="ECO:0000313" key="7">
    <source>
        <dbReference type="EMBL" id="GAX78039.1"/>
    </source>
</evidence>
<keyword evidence="2 4" id="KW-0442">Lipid degradation</keyword>
<evidence type="ECO:0000256" key="2">
    <source>
        <dbReference type="ARBA" id="ARBA00022963"/>
    </source>
</evidence>
<dbReference type="InterPro" id="IPR050301">
    <property type="entry name" value="NTE"/>
</dbReference>
<dbReference type="EMBL" id="BEGY01000029">
    <property type="protein sequence ID" value="GAX78039.1"/>
    <property type="molecule type" value="Genomic_DNA"/>
</dbReference>
<comment type="caution">
    <text evidence="7">The sequence shown here is derived from an EMBL/GenBank/DDBJ whole genome shotgun (WGS) entry which is preliminary data.</text>
</comment>
<keyword evidence="1 4" id="KW-0378">Hydrolase</keyword>
<dbReference type="PROSITE" id="PS51635">
    <property type="entry name" value="PNPLA"/>
    <property type="match status" value="1"/>
</dbReference>
<feature type="active site" description="Proton acceptor" evidence="4">
    <location>
        <position position="514"/>
    </location>
</feature>
<dbReference type="Pfam" id="PF01734">
    <property type="entry name" value="Patatin"/>
    <property type="match status" value="1"/>
</dbReference>
<dbReference type="Gene3D" id="3.40.1090.10">
    <property type="entry name" value="Cytosolic phospholipase A2 catalytic domain"/>
    <property type="match status" value="1"/>
</dbReference>
<gene>
    <name evidence="7" type="ORF">CEUSTIGMA_g5481.t1</name>
</gene>
<evidence type="ECO:0000256" key="4">
    <source>
        <dbReference type="PROSITE-ProRule" id="PRU01161"/>
    </source>
</evidence>
<organism evidence="7 8">
    <name type="scientific">Chlamydomonas eustigma</name>
    <dbReference type="NCBI Taxonomy" id="1157962"/>
    <lineage>
        <taxon>Eukaryota</taxon>
        <taxon>Viridiplantae</taxon>
        <taxon>Chlorophyta</taxon>
        <taxon>core chlorophytes</taxon>
        <taxon>Chlorophyceae</taxon>
        <taxon>CS clade</taxon>
        <taxon>Chlamydomonadales</taxon>
        <taxon>Chlamydomonadaceae</taxon>
        <taxon>Chlamydomonas</taxon>
    </lineage>
</organism>
<feature type="region of interest" description="Disordered" evidence="5">
    <location>
        <begin position="728"/>
        <end position="776"/>
    </location>
</feature>
<evidence type="ECO:0000256" key="1">
    <source>
        <dbReference type="ARBA" id="ARBA00022801"/>
    </source>
</evidence>
<evidence type="ECO:0000313" key="8">
    <source>
        <dbReference type="Proteomes" id="UP000232323"/>
    </source>
</evidence>
<protein>
    <recommendedName>
        <fullName evidence="6">PNPLA domain-containing protein</fullName>
    </recommendedName>
</protein>
<dbReference type="InterPro" id="IPR016035">
    <property type="entry name" value="Acyl_Trfase/lysoPLipase"/>
</dbReference>
<sequence>MKNIDLHKYRGKLLDPLVSHEANASRLAHLVLQVLLALLWRPLSTLCSPIGKILSGYLWAGRWGCMLALHVQRLLLGAVGWLAGSPFQRGHIHHGRKPHSLLVVRIFQYYVNVLDVRRWHLLLTAAACTALINSITRRMCNAFDVRAQEKRRLQALMMNATNYEQWQDYAFKFEKLEREALTAKRAEWGRWTGLFLSLGVPYPGKQSQADVTAKVLHSDQDDPLLATRKYDRKLLAEKTAHLKKVSKSGNIKEIMFTLRLDLVRNIANIASSKMYERFPSIPEPIQEYTNEVKELLYLIRDAAPSELPMSEKLSFFREVRHAFGKTALLLSGGGSLGTFHMGICKALFEKHMLPRVLAGSSAGSIVSAMIATRTDPELRDLFSKIDQFEMLFFNNNSTAQLVMHVIKKGSLQDMAFMIKRLRTLLGDLTFLEAYERTGRILNVTVCPADTNEPPRLLNYLTAPHALVWSAVAASSAFPGLYPAQHLLARNIATGEIVTFSAQGGDSGLQRRWQDGSLEMDLPSQALGEMFNCNHYLVSQTNPHIVPLLNLKRGLSTKWSKILEAELKHRCQILQWLLPDWIPSRWLSLFTQPWEGDVTMTLPIDLWDLNKAITNPTAIELQRLIKVGEVAAWEKLSAIECNCAIEATLDSCLAKVTNQVRGRPVASMQTRLPSWLHMPALGMPTVASWGEGLEGVKDMAQAGSWGEMDKAAVAPDGLPVVPIYHHSSSGTLKQYDPPHNNVTSPRPARPSMTTPGTAPSISPGIAPSLHAPCTVNGSSTTRLPTIASIGSIPSSNGGGAGGRKMSLESNADALLRGGLHSPSVHDTATTTTTAASSRNLSEVDHMEYMDIPLRTGALPQQSHSATNKRYDLQHEGAVNKPKDKSSVVKAKGGAENHLNLADLDGSWYVPRDNGGTLREEDLIALASMDCRNDMQAAGSGGFWGALLPLAGQSEGRHGIQEAVV</sequence>
<name>A0A250X546_9CHLO</name>